<keyword evidence="2" id="KW-1185">Reference proteome</keyword>
<dbReference type="Proteomes" id="UP001150581">
    <property type="component" value="Unassembled WGS sequence"/>
</dbReference>
<evidence type="ECO:0000313" key="2">
    <source>
        <dbReference type="Proteomes" id="UP001150581"/>
    </source>
</evidence>
<comment type="caution">
    <text evidence="1">The sequence shown here is derived from an EMBL/GenBank/DDBJ whole genome shotgun (WGS) entry which is preliminary data.</text>
</comment>
<reference evidence="1" key="1">
    <citation type="submission" date="2022-07" db="EMBL/GenBank/DDBJ databases">
        <title>Phylogenomic reconstructions and comparative analyses of Kickxellomycotina fungi.</title>
        <authorList>
            <person name="Reynolds N.K."/>
            <person name="Stajich J.E."/>
            <person name="Barry K."/>
            <person name="Grigoriev I.V."/>
            <person name="Crous P."/>
            <person name="Smith M.E."/>
        </authorList>
    </citation>
    <scope>NUCLEOTIDE SEQUENCE</scope>
    <source>
        <strain evidence="1">Benny 63K</strain>
    </source>
</reference>
<organism evidence="1 2">
    <name type="scientific">Kickxella alabastrina</name>
    <dbReference type="NCBI Taxonomy" id="61397"/>
    <lineage>
        <taxon>Eukaryota</taxon>
        <taxon>Fungi</taxon>
        <taxon>Fungi incertae sedis</taxon>
        <taxon>Zoopagomycota</taxon>
        <taxon>Kickxellomycotina</taxon>
        <taxon>Kickxellomycetes</taxon>
        <taxon>Kickxellales</taxon>
        <taxon>Kickxellaceae</taxon>
        <taxon>Kickxella</taxon>
    </lineage>
</organism>
<dbReference type="EMBL" id="JANBPG010000525">
    <property type="protein sequence ID" value="KAJ1895784.1"/>
    <property type="molecule type" value="Genomic_DNA"/>
</dbReference>
<proteinExistence type="predicted"/>
<accession>A0ACC1IHG3</accession>
<name>A0ACC1IHG3_9FUNG</name>
<sequence>MDLQRLVDAYIIGLGDNADNTEFREALVSRITNGDISLLELVQALGQYLASEEANRRSKGLHVLSDVLNDLPETAIPSQAISRLVQFFSARLSDATCVPQVLTAINALLRLPTFTDEFTADVLNALFKEVHVQSFQYSTRSAAYQLIELAMANNPRAVQQMGDAFVLGFAQLLDGEKDPRSLIVAFQIVPKIAALVDIRNNAEDLFEVVFCYFPITFKHRDGDPSAISPESLKNALRAAITCSPHFGKMAVKPLVNKTTATATSAKIDALETLAAGTHHFSADAFKSELEVLVEQIREDVVMSADEKVVSAALETLEAVYAVISPSAPAASEITEIGESSSPLDYVLKEAMFQLTGDGVKSPEQIGKILRSVARSSAYNCSVVSDAVLPIIIERLESADVLTVRRELMDVLNYVLSASCDVEKKA</sequence>
<feature type="non-terminal residue" evidence="1">
    <location>
        <position position="425"/>
    </location>
</feature>
<evidence type="ECO:0000313" key="1">
    <source>
        <dbReference type="EMBL" id="KAJ1895784.1"/>
    </source>
</evidence>
<gene>
    <name evidence="1" type="ORF">LPJ66_004380</name>
</gene>
<protein>
    <submittedName>
        <fullName evidence="1">Uncharacterized protein</fullName>
    </submittedName>
</protein>